<proteinExistence type="predicted"/>
<sequence length="192" mass="22412">MALIDTINTRPGILNEIIQHRNSWEVPQDPPNFLENYLCFDDYGYDSTVSGIRYTVVMYNANHMTFKKVPEGNDMVSFGFTGCYMVTLLRKDTGERYVGHIPLAKSKLEWELFKVRYENRLICDIKIFNPMHHLGYTSYPPATPRPCTQIWGLIMRDGRQNALEVYENWEKTLRGGKLYPTCKGKSVFRRII</sequence>
<organism evidence="1">
    <name type="scientific">Paraprevotella clara</name>
    <dbReference type="NCBI Taxonomy" id="454154"/>
    <lineage>
        <taxon>Bacteria</taxon>
        <taxon>Pseudomonadati</taxon>
        <taxon>Bacteroidota</taxon>
        <taxon>Bacteroidia</taxon>
        <taxon>Bacteroidales</taxon>
        <taxon>Prevotellaceae</taxon>
        <taxon>Paraprevotella</taxon>
    </lineage>
</organism>
<accession>A0A6N2ZY87</accession>
<reference evidence="1" key="1">
    <citation type="submission" date="2019-11" db="EMBL/GenBank/DDBJ databases">
        <authorList>
            <person name="Feng L."/>
        </authorList>
    </citation>
    <scope>NUCLEOTIDE SEQUENCE</scope>
    <source>
        <strain evidence="1">PclaraLFYP37</strain>
    </source>
</reference>
<name>A0A6N2ZY87_9BACT</name>
<dbReference type="AlphaFoldDB" id="A0A6N2ZY87"/>
<evidence type="ECO:0000313" key="1">
    <source>
        <dbReference type="EMBL" id="VYT82630.1"/>
    </source>
</evidence>
<dbReference type="RefSeq" id="WP_412441887.1">
    <property type="nucleotide sequence ID" value="NZ_CACRUT010000006.1"/>
</dbReference>
<dbReference type="EMBL" id="CACRUT010000006">
    <property type="protein sequence ID" value="VYT82630.1"/>
    <property type="molecule type" value="Genomic_DNA"/>
</dbReference>
<gene>
    <name evidence="1" type="ORF">PCLFYP37_01225</name>
</gene>
<protein>
    <submittedName>
        <fullName evidence="1">Uncharacterized protein</fullName>
    </submittedName>
</protein>